<feature type="transmembrane region" description="Helical" evidence="1">
    <location>
        <begin position="86"/>
        <end position="110"/>
    </location>
</feature>
<name>A0A918TCL8_STRCJ</name>
<protein>
    <submittedName>
        <fullName evidence="2">Uncharacterized protein</fullName>
    </submittedName>
</protein>
<feature type="transmembrane region" description="Helical" evidence="1">
    <location>
        <begin position="212"/>
        <end position="233"/>
    </location>
</feature>
<dbReference type="Proteomes" id="UP000646244">
    <property type="component" value="Unassembled WGS sequence"/>
</dbReference>
<accession>A0A918TCL8</accession>
<reference evidence="2" key="1">
    <citation type="journal article" date="2014" name="Int. J. Syst. Evol. Microbiol.">
        <title>Complete genome sequence of Corynebacterium casei LMG S-19264T (=DSM 44701T), isolated from a smear-ripened cheese.</title>
        <authorList>
            <consortium name="US DOE Joint Genome Institute (JGI-PGF)"/>
            <person name="Walter F."/>
            <person name="Albersmeier A."/>
            <person name="Kalinowski J."/>
            <person name="Ruckert C."/>
        </authorList>
    </citation>
    <scope>NUCLEOTIDE SEQUENCE</scope>
    <source>
        <strain evidence="2">JCM 4633</strain>
    </source>
</reference>
<reference evidence="2" key="2">
    <citation type="submission" date="2020-09" db="EMBL/GenBank/DDBJ databases">
        <authorList>
            <person name="Sun Q."/>
            <person name="Ohkuma M."/>
        </authorList>
    </citation>
    <scope>NUCLEOTIDE SEQUENCE</scope>
    <source>
        <strain evidence="2">JCM 4633</strain>
    </source>
</reference>
<comment type="caution">
    <text evidence="2">The sequence shown here is derived from an EMBL/GenBank/DDBJ whole genome shotgun (WGS) entry which is preliminary data.</text>
</comment>
<organism evidence="2 3">
    <name type="scientific">Streptomyces cinnamoneus</name>
    <name type="common">Streptoverticillium cinnamoneum</name>
    <dbReference type="NCBI Taxonomy" id="53446"/>
    <lineage>
        <taxon>Bacteria</taxon>
        <taxon>Bacillati</taxon>
        <taxon>Actinomycetota</taxon>
        <taxon>Actinomycetes</taxon>
        <taxon>Kitasatosporales</taxon>
        <taxon>Streptomycetaceae</taxon>
        <taxon>Streptomyces</taxon>
        <taxon>Streptomyces cinnamoneus group</taxon>
    </lineage>
</organism>
<keyword evidence="1" id="KW-1133">Transmembrane helix</keyword>
<keyword evidence="1" id="KW-0812">Transmembrane</keyword>
<evidence type="ECO:0000313" key="2">
    <source>
        <dbReference type="EMBL" id="GHC42997.1"/>
    </source>
</evidence>
<sequence length="254" mass="28077">MTSPAENSSLIPDPLQLWEVVRTLVTSWFGVGSITASFLATLITAWMWLQGARATYRSTRLTGQTITSAIRLSIQHLRRIPVHRTVFAVCATLAGFTFQAIWVGMTYVFISVVAENWRETFNDQYAANTQELLHWNGGNGYYTLACILLLVCAYALAATRRDDYVPLLGFLPAILPALAGVITALLAAAFTIFYILAWLITFGHVDSAWSDVGMFWFFTLILIVYSVLGFAALRASALIASMWKGAPVYQATTL</sequence>
<evidence type="ECO:0000256" key="1">
    <source>
        <dbReference type="SAM" id="Phobius"/>
    </source>
</evidence>
<feature type="transmembrane region" description="Helical" evidence="1">
    <location>
        <begin position="140"/>
        <end position="158"/>
    </location>
</feature>
<dbReference type="EMBL" id="BMVB01000004">
    <property type="protein sequence ID" value="GHC42997.1"/>
    <property type="molecule type" value="Genomic_DNA"/>
</dbReference>
<dbReference type="AlphaFoldDB" id="A0A918TCL8"/>
<feature type="transmembrane region" description="Helical" evidence="1">
    <location>
        <begin position="28"/>
        <end position="49"/>
    </location>
</feature>
<proteinExistence type="predicted"/>
<evidence type="ECO:0000313" key="3">
    <source>
        <dbReference type="Proteomes" id="UP000646244"/>
    </source>
</evidence>
<feature type="transmembrane region" description="Helical" evidence="1">
    <location>
        <begin position="170"/>
        <end position="200"/>
    </location>
</feature>
<keyword evidence="1" id="KW-0472">Membrane</keyword>
<gene>
    <name evidence="2" type="ORF">GCM10010507_17260</name>
</gene>